<comment type="similarity">
    <text evidence="2">Belongs to the TFIIB family.</text>
</comment>
<evidence type="ECO:0000256" key="1">
    <source>
        <dbReference type="ARBA" id="ARBA00004123"/>
    </source>
</evidence>
<keyword evidence="4" id="KW-0677">Repeat</keyword>
<dbReference type="GO" id="GO:0097550">
    <property type="term" value="C:transcription preinitiation complex"/>
    <property type="evidence" value="ECO:0007669"/>
    <property type="project" value="TreeGrafter"/>
</dbReference>
<dbReference type="Gene3D" id="2.20.25.10">
    <property type="match status" value="1"/>
</dbReference>
<dbReference type="SUPFAM" id="SSF57783">
    <property type="entry name" value="Zinc beta-ribbon"/>
    <property type="match status" value="1"/>
</dbReference>
<keyword evidence="9" id="KW-0539">Nucleus</keyword>
<dbReference type="FunFam" id="2.20.25.10:FF:000012">
    <property type="entry name" value="Putative transcription factor IIIB 90 kDa subunit"/>
    <property type="match status" value="1"/>
</dbReference>
<dbReference type="Gene3D" id="1.10.472.10">
    <property type="entry name" value="Cyclin-like"/>
    <property type="match status" value="1"/>
</dbReference>
<dbReference type="GO" id="GO:0005634">
    <property type="term" value="C:nucleus"/>
    <property type="evidence" value="ECO:0007669"/>
    <property type="project" value="UniProtKB-SubCell"/>
</dbReference>
<dbReference type="SMART" id="SM00385">
    <property type="entry name" value="CYCLIN"/>
    <property type="match status" value="1"/>
</dbReference>
<dbReference type="Proteomes" id="UP000324632">
    <property type="component" value="Chromosome 8"/>
</dbReference>
<proteinExistence type="inferred from homology"/>
<dbReference type="InterPro" id="IPR013137">
    <property type="entry name" value="Znf_TFIIB"/>
</dbReference>
<dbReference type="PANTHER" id="PTHR11618:SF4">
    <property type="entry name" value="TRANSCRIPTION FACTOR IIIB 90 KDA SUBUNIT"/>
    <property type="match status" value="1"/>
</dbReference>
<dbReference type="InterPro" id="IPR000812">
    <property type="entry name" value="TFIIB"/>
</dbReference>
<evidence type="ECO:0000259" key="11">
    <source>
        <dbReference type="PROSITE" id="PS51134"/>
    </source>
</evidence>
<dbReference type="InterPro" id="IPR036915">
    <property type="entry name" value="Cyclin-like_sf"/>
</dbReference>
<evidence type="ECO:0000256" key="9">
    <source>
        <dbReference type="ARBA" id="ARBA00023242"/>
    </source>
</evidence>
<dbReference type="InterPro" id="IPR013150">
    <property type="entry name" value="TFIIB_cyclin"/>
</dbReference>
<keyword evidence="3" id="KW-0479">Metal-binding</keyword>
<reference evidence="12 13" key="1">
    <citation type="journal article" date="2019" name="Mol. Ecol. Resour.">
        <title>Chromosome-level genome assembly of Triplophysa tibetana, a fish adapted to the harsh high-altitude environment of the Tibetan Plateau.</title>
        <authorList>
            <person name="Yang X."/>
            <person name="Liu H."/>
            <person name="Ma Z."/>
            <person name="Zou Y."/>
            <person name="Zou M."/>
            <person name="Mao Y."/>
            <person name="Li X."/>
            <person name="Wang H."/>
            <person name="Chen T."/>
            <person name="Wang W."/>
            <person name="Yang R."/>
        </authorList>
    </citation>
    <scope>NUCLEOTIDE SEQUENCE [LARGE SCALE GENOMIC DNA]</scope>
    <source>
        <strain evidence="12">TTIB1903HZAU</strain>
        <tissue evidence="12">Muscle</tissue>
    </source>
</reference>
<dbReference type="GO" id="GO:0017025">
    <property type="term" value="F:TBP-class protein binding"/>
    <property type="evidence" value="ECO:0007669"/>
    <property type="project" value="InterPro"/>
</dbReference>
<keyword evidence="8" id="KW-0804">Transcription</keyword>
<evidence type="ECO:0000256" key="2">
    <source>
        <dbReference type="ARBA" id="ARBA00010857"/>
    </source>
</evidence>
<dbReference type="EMBL" id="SOYY01000008">
    <property type="protein sequence ID" value="KAA0718122.1"/>
    <property type="molecule type" value="Genomic_DNA"/>
</dbReference>
<name>A0A5A9P8N4_9TELE</name>
<comment type="caution">
    <text evidence="12">The sequence shown here is derived from an EMBL/GenBank/DDBJ whole genome shotgun (WGS) entry which is preliminary data.</text>
</comment>
<dbReference type="GO" id="GO:0070897">
    <property type="term" value="P:transcription preinitiation complex assembly"/>
    <property type="evidence" value="ECO:0007669"/>
    <property type="project" value="InterPro"/>
</dbReference>
<comment type="subcellular location">
    <subcellularLocation>
        <location evidence="1">Nucleus</location>
    </subcellularLocation>
</comment>
<evidence type="ECO:0000256" key="7">
    <source>
        <dbReference type="ARBA" id="ARBA00023015"/>
    </source>
</evidence>
<evidence type="ECO:0000256" key="6">
    <source>
        <dbReference type="ARBA" id="ARBA00022833"/>
    </source>
</evidence>
<evidence type="ECO:0000256" key="4">
    <source>
        <dbReference type="ARBA" id="ARBA00022737"/>
    </source>
</evidence>
<dbReference type="PANTHER" id="PTHR11618">
    <property type="entry name" value="TRANSCRIPTION INITIATION FACTOR IIB-RELATED"/>
    <property type="match status" value="1"/>
</dbReference>
<accession>A0A5A9P8N4</accession>
<organism evidence="12 13">
    <name type="scientific">Triplophysa tibetana</name>
    <dbReference type="NCBI Taxonomy" id="1572043"/>
    <lineage>
        <taxon>Eukaryota</taxon>
        <taxon>Metazoa</taxon>
        <taxon>Chordata</taxon>
        <taxon>Craniata</taxon>
        <taxon>Vertebrata</taxon>
        <taxon>Euteleostomi</taxon>
        <taxon>Actinopterygii</taxon>
        <taxon>Neopterygii</taxon>
        <taxon>Teleostei</taxon>
        <taxon>Ostariophysi</taxon>
        <taxon>Cypriniformes</taxon>
        <taxon>Nemacheilidae</taxon>
        <taxon>Triplophysa</taxon>
    </lineage>
</organism>
<evidence type="ECO:0000313" key="13">
    <source>
        <dbReference type="Proteomes" id="UP000324632"/>
    </source>
</evidence>
<evidence type="ECO:0000256" key="5">
    <source>
        <dbReference type="ARBA" id="ARBA00022771"/>
    </source>
</evidence>
<dbReference type="Pfam" id="PF08271">
    <property type="entry name" value="Zn_Ribbon_TF"/>
    <property type="match status" value="1"/>
</dbReference>
<evidence type="ECO:0000313" key="12">
    <source>
        <dbReference type="EMBL" id="KAA0718122.1"/>
    </source>
</evidence>
<feature type="domain" description="TFIIB-type" evidence="11">
    <location>
        <begin position="1"/>
        <end position="31"/>
    </location>
</feature>
<dbReference type="GO" id="GO:0000126">
    <property type="term" value="C:transcription factor TFIIIB complex"/>
    <property type="evidence" value="ECO:0007669"/>
    <property type="project" value="TreeGrafter"/>
</dbReference>
<gene>
    <name evidence="12" type="ORF">E1301_Tti001284</name>
</gene>
<keyword evidence="5 10" id="KW-0863">Zinc-finger</keyword>
<dbReference type="GO" id="GO:0008270">
    <property type="term" value="F:zinc ion binding"/>
    <property type="evidence" value="ECO:0007669"/>
    <property type="project" value="UniProtKB-KW"/>
</dbReference>
<evidence type="ECO:0000256" key="3">
    <source>
        <dbReference type="ARBA" id="ARBA00022723"/>
    </source>
</evidence>
<evidence type="ECO:0000256" key="8">
    <source>
        <dbReference type="ARBA" id="ARBA00023163"/>
    </source>
</evidence>
<dbReference type="AlphaFoldDB" id="A0A5A9P8N4"/>
<sequence>MRKCKNCGGTAIDVDQARGVAVCMGCGSVLEDNIIVSEVTFVENSGGGSSAVGQFVSGDSKRQINHLGHQLQMNQHCLETAFNFYKMALCRHLTRGRKSTHVIAACLYLVCRTEGTPRILRPIRRRHSLRLSIFQRLRKQHIQSDVWWAYIRAHERASTFCPYRMMPYGTLDITNQAIVNVLHKQFCMYNLLNALSDMLLDLSDLVQVNVYILGKTFLVLARELCINAPAIVLFMSLDIKLSTNII</sequence>
<dbReference type="GO" id="GO:0000995">
    <property type="term" value="F:RNA polymerase III general transcription initiation factor activity"/>
    <property type="evidence" value="ECO:0007669"/>
    <property type="project" value="TreeGrafter"/>
</dbReference>
<keyword evidence="6" id="KW-0862">Zinc</keyword>
<dbReference type="InterPro" id="IPR013763">
    <property type="entry name" value="Cyclin-like_dom"/>
</dbReference>
<dbReference type="PROSITE" id="PS51134">
    <property type="entry name" value="ZF_TFIIB"/>
    <property type="match status" value="1"/>
</dbReference>
<evidence type="ECO:0000256" key="10">
    <source>
        <dbReference type="PROSITE-ProRule" id="PRU00469"/>
    </source>
</evidence>
<dbReference type="SUPFAM" id="SSF47954">
    <property type="entry name" value="Cyclin-like"/>
    <property type="match status" value="1"/>
</dbReference>
<dbReference type="GO" id="GO:0001006">
    <property type="term" value="F:RNA polymerase III type 3 promoter sequence-specific DNA binding"/>
    <property type="evidence" value="ECO:0007669"/>
    <property type="project" value="TreeGrafter"/>
</dbReference>
<keyword evidence="7" id="KW-0805">Transcription regulation</keyword>
<protein>
    <submittedName>
        <fullName evidence="12">Transcription factor IIIB 90 kDa subunit</fullName>
    </submittedName>
</protein>
<dbReference type="Pfam" id="PF00382">
    <property type="entry name" value="TFIIB"/>
    <property type="match status" value="1"/>
</dbReference>
<keyword evidence="13" id="KW-1185">Reference proteome</keyword>